<dbReference type="AlphaFoldDB" id="A0A3P3R6X8"/>
<dbReference type="InterPro" id="IPR035906">
    <property type="entry name" value="MetI-like_sf"/>
</dbReference>
<sequence>MSETATTELPFRERLRENPRPALLWVGVLGVLLALEIGAITSVAVTVVSGLAGAVASAAAAVLGGPVVPSIGGAIDGALTSAAHVADGLPSLLSRDVIPNQGYQTPDGTWHGTFLGLEPKYAWLLRLVLVYAYMFAFLWWCWRGYRVYVRHYRFADWTPRDDMVDRLRTHRWGQFGFVVVLLFVGMALFAPAISPTSADQNIYHTSQYDVQYYDADTESVETIAVLDANLDSASRGAGTTNIGPWQYDQYDRFHPFGTMSNPGQDLFTFMAYGARISLAIGLIAIGVSVVLAGGFSMLTAYYKGLVDLSVVFVSDSIQSLPGILLLLLVVAVFQSHWLWEIYNGGLLLALAFGVVYWPGLWRAVRGPALQVAEQEWVDAAKSYGQRSVTTMRKHMLPYLLSYLLIYGSMSLGGVIIGIAGLSFLGLGIDPPTPEWGRAINTGQDYVTTPAWHISLIPGILIVIVVTGFNALGDGIRDAMDPESEGEDAGAGATASGGGA</sequence>
<gene>
    <name evidence="10" type="ORF">EIK79_13475</name>
</gene>
<evidence type="ECO:0000256" key="1">
    <source>
        <dbReference type="ARBA" id="ARBA00004651"/>
    </source>
</evidence>
<dbReference type="SUPFAM" id="SSF161098">
    <property type="entry name" value="MetI-like"/>
    <property type="match status" value="1"/>
</dbReference>
<keyword evidence="11" id="KW-1185">Reference proteome</keyword>
<name>A0A3P3R6X8_9EURY</name>
<keyword evidence="2 7" id="KW-0813">Transport</keyword>
<comment type="caution">
    <text evidence="10">The sequence shown here is derived from an EMBL/GenBank/DDBJ whole genome shotgun (WGS) entry which is preliminary data.</text>
</comment>
<keyword evidence="3" id="KW-1003">Cell membrane</keyword>
<proteinExistence type="inferred from homology"/>
<feature type="transmembrane region" description="Helical" evidence="7">
    <location>
        <begin position="175"/>
        <end position="193"/>
    </location>
</feature>
<dbReference type="Proteomes" id="UP000282322">
    <property type="component" value="Unassembled WGS sequence"/>
</dbReference>
<dbReference type="Pfam" id="PF00528">
    <property type="entry name" value="BPD_transp_1"/>
    <property type="match status" value="1"/>
</dbReference>
<keyword evidence="5 7" id="KW-1133">Transmembrane helix</keyword>
<keyword evidence="6 7" id="KW-0472">Membrane</keyword>
<feature type="transmembrane region" description="Helical" evidence="7">
    <location>
        <begin position="448"/>
        <end position="471"/>
    </location>
</feature>
<dbReference type="GO" id="GO:0055085">
    <property type="term" value="P:transmembrane transport"/>
    <property type="evidence" value="ECO:0007669"/>
    <property type="project" value="InterPro"/>
</dbReference>
<dbReference type="InterPro" id="IPR050366">
    <property type="entry name" value="BP-dependent_transpt_permease"/>
</dbReference>
<evidence type="ECO:0000256" key="8">
    <source>
        <dbReference type="SAM" id="MobiDB-lite"/>
    </source>
</evidence>
<dbReference type="PROSITE" id="PS50928">
    <property type="entry name" value="ABC_TM1"/>
    <property type="match status" value="1"/>
</dbReference>
<dbReference type="InterPro" id="IPR000515">
    <property type="entry name" value="MetI-like"/>
</dbReference>
<feature type="domain" description="ABC transmembrane type-1" evidence="9">
    <location>
        <begin position="274"/>
        <end position="472"/>
    </location>
</feature>
<feature type="transmembrane region" description="Helical" evidence="7">
    <location>
        <begin position="276"/>
        <end position="298"/>
    </location>
</feature>
<dbReference type="CDD" id="cd06261">
    <property type="entry name" value="TM_PBP2"/>
    <property type="match status" value="1"/>
</dbReference>
<evidence type="ECO:0000313" key="10">
    <source>
        <dbReference type="EMBL" id="RRJ29144.1"/>
    </source>
</evidence>
<feature type="transmembrane region" description="Helical" evidence="7">
    <location>
        <begin position="310"/>
        <end position="333"/>
    </location>
</feature>
<evidence type="ECO:0000256" key="3">
    <source>
        <dbReference type="ARBA" id="ARBA00022475"/>
    </source>
</evidence>
<comment type="subcellular location">
    <subcellularLocation>
        <location evidence="1 7">Cell membrane</location>
        <topology evidence="1 7">Multi-pass membrane protein</topology>
    </subcellularLocation>
</comment>
<feature type="transmembrane region" description="Helical" evidence="7">
    <location>
        <begin position="123"/>
        <end position="142"/>
    </location>
</feature>
<evidence type="ECO:0000256" key="4">
    <source>
        <dbReference type="ARBA" id="ARBA00022692"/>
    </source>
</evidence>
<dbReference type="EMBL" id="RRCH01000029">
    <property type="protein sequence ID" value="RRJ29144.1"/>
    <property type="molecule type" value="Genomic_DNA"/>
</dbReference>
<evidence type="ECO:0000256" key="5">
    <source>
        <dbReference type="ARBA" id="ARBA00022989"/>
    </source>
</evidence>
<evidence type="ECO:0000256" key="6">
    <source>
        <dbReference type="ARBA" id="ARBA00023136"/>
    </source>
</evidence>
<dbReference type="PANTHER" id="PTHR43386:SF1">
    <property type="entry name" value="D,D-DIPEPTIDE TRANSPORT SYSTEM PERMEASE PROTEIN DDPC-RELATED"/>
    <property type="match status" value="1"/>
</dbReference>
<protein>
    <submittedName>
        <fullName evidence="10">ABC transporter permease</fullName>
    </submittedName>
</protein>
<dbReference type="RefSeq" id="WP_124955632.1">
    <property type="nucleotide sequence ID" value="NZ_RRCH01000029.1"/>
</dbReference>
<evidence type="ECO:0000259" key="9">
    <source>
        <dbReference type="PROSITE" id="PS50928"/>
    </source>
</evidence>
<accession>A0A3P3R6X8</accession>
<keyword evidence="4 7" id="KW-0812">Transmembrane</keyword>
<organism evidence="10 11">
    <name type="scientific">Halocatena pleomorpha</name>
    <dbReference type="NCBI Taxonomy" id="1785090"/>
    <lineage>
        <taxon>Archaea</taxon>
        <taxon>Methanobacteriati</taxon>
        <taxon>Methanobacteriota</taxon>
        <taxon>Stenosarchaea group</taxon>
        <taxon>Halobacteria</taxon>
        <taxon>Halobacteriales</taxon>
        <taxon>Natronomonadaceae</taxon>
        <taxon>Halocatena</taxon>
    </lineage>
</organism>
<feature type="transmembrane region" description="Helical" evidence="7">
    <location>
        <begin position="22"/>
        <end position="45"/>
    </location>
</feature>
<evidence type="ECO:0000313" key="11">
    <source>
        <dbReference type="Proteomes" id="UP000282322"/>
    </source>
</evidence>
<dbReference type="InterPro" id="IPR025966">
    <property type="entry name" value="OppC_N"/>
</dbReference>
<dbReference type="Pfam" id="PF12911">
    <property type="entry name" value="OppC_N"/>
    <property type="match status" value="1"/>
</dbReference>
<dbReference type="PANTHER" id="PTHR43386">
    <property type="entry name" value="OLIGOPEPTIDE TRANSPORT SYSTEM PERMEASE PROTEIN APPC"/>
    <property type="match status" value="1"/>
</dbReference>
<reference evidence="10 11" key="1">
    <citation type="submission" date="2018-11" db="EMBL/GenBank/DDBJ databases">
        <title>Taxonoimc description of Halomarina strain SPP-AMP-1.</title>
        <authorList>
            <person name="Pal Y."/>
            <person name="Srinivasana K."/>
            <person name="Verma A."/>
            <person name="Kumar P."/>
        </authorList>
    </citation>
    <scope>NUCLEOTIDE SEQUENCE [LARGE SCALE GENOMIC DNA]</scope>
    <source>
        <strain evidence="10 11">SPP-AMP-1</strain>
    </source>
</reference>
<comment type="similarity">
    <text evidence="7">Belongs to the binding-protein-dependent transport system permease family.</text>
</comment>
<feature type="transmembrane region" description="Helical" evidence="7">
    <location>
        <begin position="399"/>
        <end position="428"/>
    </location>
</feature>
<dbReference type="GO" id="GO:0005886">
    <property type="term" value="C:plasma membrane"/>
    <property type="evidence" value="ECO:0007669"/>
    <property type="project" value="UniProtKB-SubCell"/>
</dbReference>
<evidence type="ECO:0000256" key="7">
    <source>
        <dbReference type="RuleBase" id="RU363032"/>
    </source>
</evidence>
<feature type="transmembrane region" description="Helical" evidence="7">
    <location>
        <begin position="339"/>
        <end position="357"/>
    </location>
</feature>
<dbReference type="OrthoDB" id="312811at2157"/>
<feature type="region of interest" description="Disordered" evidence="8">
    <location>
        <begin position="477"/>
        <end position="499"/>
    </location>
</feature>
<evidence type="ECO:0000256" key="2">
    <source>
        <dbReference type="ARBA" id="ARBA00022448"/>
    </source>
</evidence>
<dbReference type="Gene3D" id="1.10.3720.10">
    <property type="entry name" value="MetI-like"/>
    <property type="match status" value="1"/>
</dbReference>